<evidence type="ECO:0008006" key="7">
    <source>
        <dbReference type="Google" id="ProtNLM"/>
    </source>
</evidence>
<dbReference type="InterPro" id="IPR001680">
    <property type="entry name" value="WD40_rpt"/>
</dbReference>
<dbReference type="PANTHER" id="PTHR22840:SF12">
    <property type="entry name" value="WD REPEAT-CONTAINING PROTEIN 36"/>
    <property type="match status" value="1"/>
</dbReference>
<name>A0AAV5ADB4_9AGAM</name>
<dbReference type="SMART" id="SM00320">
    <property type="entry name" value="WD40"/>
    <property type="match status" value="9"/>
</dbReference>
<evidence type="ECO:0000256" key="1">
    <source>
        <dbReference type="PROSITE-ProRule" id="PRU00221"/>
    </source>
</evidence>
<dbReference type="InterPro" id="IPR059157">
    <property type="entry name" value="WDR36-Utp21_N"/>
</dbReference>
<accession>A0AAV5ADB4</accession>
<reference evidence="5" key="1">
    <citation type="submission" date="2021-10" db="EMBL/GenBank/DDBJ databases">
        <title>De novo Genome Assembly of Clathrus columnatus (Basidiomycota, Fungi) Using Illumina and Nanopore Sequence Data.</title>
        <authorList>
            <person name="Ogiso-Tanaka E."/>
            <person name="Itagaki H."/>
            <person name="Hosoya T."/>
            <person name="Hosaka K."/>
        </authorList>
    </citation>
    <scope>NUCLEOTIDE SEQUENCE</scope>
    <source>
        <strain evidence="5">MO-923</strain>
    </source>
</reference>
<keyword evidence="1" id="KW-0853">WD repeat</keyword>
<comment type="caution">
    <text evidence="5">The sequence shown here is derived from an EMBL/GenBank/DDBJ whole genome shotgun (WGS) entry which is preliminary data.</text>
</comment>
<evidence type="ECO:0000259" key="3">
    <source>
        <dbReference type="Pfam" id="PF04192"/>
    </source>
</evidence>
<feature type="domain" description="WDR36/Utp21 C-terminal" evidence="3">
    <location>
        <begin position="767"/>
        <end position="983"/>
    </location>
</feature>
<evidence type="ECO:0000313" key="5">
    <source>
        <dbReference type="EMBL" id="GJJ12631.1"/>
    </source>
</evidence>
<feature type="region of interest" description="Disordered" evidence="2">
    <location>
        <begin position="1"/>
        <end position="37"/>
    </location>
</feature>
<dbReference type="PROSITE" id="PS50294">
    <property type="entry name" value="WD_REPEATS_REGION"/>
    <property type="match status" value="1"/>
</dbReference>
<dbReference type="GO" id="GO:0034388">
    <property type="term" value="C:Pwp2p-containing subcomplex of 90S preribosome"/>
    <property type="evidence" value="ECO:0007669"/>
    <property type="project" value="TreeGrafter"/>
</dbReference>
<feature type="compositionally biased region" description="Polar residues" evidence="2">
    <location>
        <begin position="1"/>
        <end position="10"/>
    </location>
</feature>
<evidence type="ECO:0000259" key="4">
    <source>
        <dbReference type="Pfam" id="PF25171"/>
    </source>
</evidence>
<dbReference type="Proteomes" id="UP001050691">
    <property type="component" value="Unassembled WGS sequence"/>
</dbReference>
<dbReference type="InterPro" id="IPR036322">
    <property type="entry name" value="WD40_repeat_dom_sf"/>
</dbReference>
<dbReference type="SUPFAM" id="SSF50978">
    <property type="entry name" value="WD40 repeat-like"/>
    <property type="match status" value="2"/>
</dbReference>
<dbReference type="EMBL" id="BPWL01000007">
    <property type="protein sequence ID" value="GJJ12631.1"/>
    <property type="molecule type" value="Genomic_DNA"/>
</dbReference>
<dbReference type="PANTHER" id="PTHR22840">
    <property type="entry name" value="WD REPEAT-CONTAINING PROTEIN 36"/>
    <property type="match status" value="1"/>
</dbReference>
<gene>
    <name evidence="5" type="ORF">Clacol_006874</name>
</gene>
<feature type="repeat" description="WD" evidence="1">
    <location>
        <begin position="639"/>
        <end position="680"/>
    </location>
</feature>
<dbReference type="Pfam" id="PF25168">
    <property type="entry name" value="Beta-prop_WDR36-Utp21_2nd"/>
    <property type="match status" value="1"/>
</dbReference>
<feature type="repeat" description="WD" evidence="1">
    <location>
        <begin position="320"/>
        <end position="351"/>
    </location>
</feature>
<dbReference type="Pfam" id="PF04192">
    <property type="entry name" value="Utp21"/>
    <property type="match status" value="1"/>
</dbReference>
<protein>
    <recommendedName>
        <fullName evidence="7">WD repeat-containing protein 36</fullName>
    </recommendedName>
</protein>
<evidence type="ECO:0000313" key="6">
    <source>
        <dbReference type="Proteomes" id="UP001050691"/>
    </source>
</evidence>
<dbReference type="InterPro" id="IPR015943">
    <property type="entry name" value="WD40/YVTN_repeat-like_dom_sf"/>
</dbReference>
<proteinExistence type="predicted"/>
<dbReference type="Gene3D" id="2.130.10.10">
    <property type="entry name" value="YVTN repeat-like/Quinoprotein amine dehydrogenase"/>
    <property type="match status" value="2"/>
</dbReference>
<dbReference type="InterPro" id="IPR007319">
    <property type="entry name" value="WDR36/Utp21_C"/>
</dbReference>
<dbReference type="GO" id="GO:0032040">
    <property type="term" value="C:small-subunit processome"/>
    <property type="evidence" value="ECO:0007669"/>
    <property type="project" value="InterPro"/>
</dbReference>
<organism evidence="5 6">
    <name type="scientific">Clathrus columnatus</name>
    <dbReference type="NCBI Taxonomy" id="1419009"/>
    <lineage>
        <taxon>Eukaryota</taxon>
        <taxon>Fungi</taxon>
        <taxon>Dikarya</taxon>
        <taxon>Basidiomycota</taxon>
        <taxon>Agaricomycotina</taxon>
        <taxon>Agaricomycetes</taxon>
        <taxon>Phallomycetidae</taxon>
        <taxon>Phallales</taxon>
        <taxon>Clathraceae</taxon>
        <taxon>Clathrus</taxon>
    </lineage>
</organism>
<feature type="compositionally biased region" description="Basic residues" evidence="2">
    <location>
        <begin position="18"/>
        <end position="27"/>
    </location>
</feature>
<dbReference type="SUPFAM" id="SSF75011">
    <property type="entry name" value="3-carboxy-cis,cis-mucoante lactonizing enzyme"/>
    <property type="match status" value="1"/>
</dbReference>
<keyword evidence="6" id="KW-1185">Reference proteome</keyword>
<dbReference type="Pfam" id="PF25171">
    <property type="entry name" value="Beta-prop_WDR36-Utp21_1st"/>
    <property type="match status" value="1"/>
</dbReference>
<dbReference type="AlphaFoldDB" id="A0AAV5ADB4"/>
<dbReference type="GO" id="GO:0006364">
    <property type="term" value="P:rRNA processing"/>
    <property type="evidence" value="ECO:0007669"/>
    <property type="project" value="InterPro"/>
</dbReference>
<feature type="domain" description="WDR36/Utp21 N-terminal" evidence="4">
    <location>
        <begin position="77"/>
        <end position="354"/>
    </location>
</feature>
<dbReference type="PROSITE" id="PS50082">
    <property type="entry name" value="WD_REPEATS_2"/>
    <property type="match status" value="2"/>
</dbReference>
<evidence type="ECO:0000256" key="2">
    <source>
        <dbReference type="SAM" id="MobiDB-lite"/>
    </source>
</evidence>
<sequence>MSLTQSSTIVGTEESSRPRKKPRTKRKEKSDQVIQPKDPKDRLFAPFRALGFVTNHVPFVLQVRTYKGSSEPPRLHILTCLGKAWALWEGGKMTLLFVGPDMEESISALALDGDAVWAAHGSHASKYLRGKEVSKVSNPLGTRLSNLTIFGSQLLSLTEDGRHLLMWSTETYELLSTIAFDPNFTATCLLHPATYLNKVIVGSSQGSLQLWNIRTRSCIYSFSPNKLQDLPATSKSLSPVTVMVQSPAIDVIGIGFASGEISIYDIRADERLMRIYMDGGAIRDLSFRNDNQAVLASASSTGHIALWDLNNQGRLLHIIRGAHDGPVAAVEWIPAQPVLISSGDDNSVKQWLFDSPTAPPRLLKFRAGHHAPPHLIRYYGDDGKQLLTASRDRSLRYTSVVRDSRSYEFSQGWSSNDFVRPKVDVYNRKNTGSLSKKAVSMSIPVANLKFSPVTCLSFSNARSKDWDDVLTGHAEDPSTRSWSVLNKKHGNWTFDVVDKGSSGSVKSVCVSACGNFGIAGSSKGAIHMWNMQSGIKRKTYSVGAAPPEVVKRGLGNKKEERVIVGLASDVLDRVLVACTLDGTLNFFNFHNTALEDVLVLPSTASHILLQRDSNLLAIICDDLMVRIVDIETRRIVRELTGFRGRILDITFSHDSRWLIVASMDSIIRTFDIPTGRLIDAFRTASIATSLSFSPTGDFLATSHVDSVGVYLWANRAQYAEVSYKIVSTDDTVEVGLPSLQGLAEDDALEAMAAMTLKDETDLFVTPNQLDEELITLTLLPRSRWQTLLNLELIQQRNKPTEPPKPPEKAPFFIPTLPGLEPRFDITQKNSTSESAKAPRRLDTLSKDLETEFSRLLTVATDAGDCKYNSKFALFQAKHEPDEDFFVYMKKLLPAAIDLEIRTISSLDTMQKFLQALLRRLSSHKDFEAVQTLLSVCLRIHADILIENDELEGLLSEITVVQKQESDRIAKQISSALGILDFIRAL</sequence>